<evidence type="ECO:0000256" key="1">
    <source>
        <dbReference type="ARBA" id="ARBA00005051"/>
    </source>
</evidence>
<evidence type="ECO:0000313" key="14">
    <source>
        <dbReference type="EMBL" id="GFM33891.1"/>
    </source>
</evidence>
<keyword evidence="8" id="KW-0067">ATP-binding</keyword>
<comment type="function">
    <text evidence="10">Catalyzes the transfer of pyrophosphate from adenosine triphosphate (ATP) to 6-hydroxymethyl-7,8-dihydropterin, an enzymatic step in folate biosynthesis pathway.</text>
</comment>
<dbReference type="GO" id="GO:0046656">
    <property type="term" value="P:folic acid biosynthetic process"/>
    <property type="evidence" value="ECO:0007669"/>
    <property type="project" value="UniProtKB-KW"/>
</dbReference>
<evidence type="ECO:0000256" key="7">
    <source>
        <dbReference type="ARBA" id="ARBA00022777"/>
    </source>
</evidence>
<comment type="pathway">
    <text evidence="1">Cofactor biosynthesis; tetrahydrofolate biosynthesis; 2-amino-4-hydroxy-6-hydroxymethyl-7,8-dihydropteridine diphosphate from 7,8-dihydroneopterin triphosphate: step 4/4.</text>
</comment>
<evidence type="ECO:0000259" key="13">
    <source>
        <dbReference type="PROSITE" id="PS00794"/>
    </source>
</evidence>
<dbReference type="GO" id="GO:0005524">
    <property type="term" value="F:ATP binding"/>
    <property type="evidence" value="ECO:0007669"/>
    <property type="project" value="UniProtKB-KW"/>
</dbReference>
<dbReference type="EMBL" id="BLVO01000013">
    <property type="protein sequence ID" value="GFM33891.1"/>
    <property type="molecule type" value="Genomic_DNA"/>
</dbReference>
<dbReference type="SUPFAM" id="SSF55083">
    <property type="entry name" value="6-hydroxymethyl-7,8-dihydropterin pyrophosphokinase, HPPK"/>
    <property type="match status" value="1"/>
</dbReference>
<dbReference type="Gene3D" id="3.30.70.560">
    <property type="entry name" value="7,8-Dihydro-6-hydroxymethylpterin-pyrophosphokinase HPPK"/>
    <property type="match status" value="1"/>
</dbReference>
<evidence type="ECO:0000256" key="5">
    <source>
        <dbReference type="ARBA" id="ARBA00022679"/>
    </source>
</evidence>
<keyword evidence="5" id="KW-0808">Transferase</keyword>
<comment type="caution">
    <text evidence="14">The sequence shown here is derived from an EMBL/GenBank/DDBJ whole genome shotgun (WGS) entry which is preliminary data.</text>
</comment>
<evidence type="ECO:0000256" key="6">
    <source>
        <dbReference type="ARBA" id="ARBA00022741"/>
    </source>
</evidence>
<dbReference type="PROSITE" id="PS00794">
    <property type="entry name" value="HPPK"/>
    <property type="match status" value="1"/>
</dbReference>
<evidence type="ECO:0000313" key="15">
    <source>
        <dbReference type="Proteomes" id="UP000503840"/>
    </source>
</evidence>
<accession>A0A7J0BKX2</accession>
<evidence type="ECO:0000256" key="11">
    <source>
        <dbReference type="ARBA" id="ARBA00029766"/>
    </source>
</evidence>
<gene>
    <name evidence="14" type="primary">folK</name>
    <name evidence="14" type="ORF">DSM101010T_22560</name>
</gene>
<comment type="similarity">
    <text evidence="2">Belongs to the HPPK family.</text>
</comment>
<keyword evidence="15" id="KW-1185">Reference proteome</keyword>
<organism evidence="14 15">
    <name type="scientific">Desulfovibrio subterraneus</name>
    <dbReference type="NCBI Taxonomy" id="2718620"/>
    <lineage>
        <taxon>Bacteria</taxon>
        <taxon>Pseudomonadati</taxon>
        <taxon>Thermodesulfobacteriota</taxon>
        <taxon>Desulfovibrionia</taxon>
        <taxon>Desulfovibrionales</taxon>
        <taxon>Desulfovibrionaceae</taxon>
        <taxon>Desulfovibrio</taxon>
    </lineage>
</organism>
<dbReference type="GO" id="GO:0003848">
    <property type="term" value="F:2-amino-4-hydroxy-6-hydroxymethyldihydropteridine diphosphokinase activity"/>
    <property type="evidence" value="ECO:0007669"/>
    <property type="project" value="UniProtKB-EC"/>
</dbReference>
<feature type="domain" description="7,8-dihydro-6-hydroxymethylpterin-pyrophosphokinase" evidence="13">
    <location>
        <begin position="84"/>
        <end position="95"/>
    </location>
</feature>
<evidence type="ECO:0000256" key="9">
    <source>
        <dbReference type="ARBA" id="ARBA00022909"/>
    </source>
</evidence>
<keyword evidence="7 14" id="KW-0418">Kinase</keyword>
<evidence type="ECO:0000256" key="8">
    <source>
        <dbReference type="ARBA" id="ARBA00022840"/>
    </source>
</evidence>
<dbReference type="CDD" id="cd00483">
    <property type="entry name" value="HPPK"/>
    <property type="match status" value="1"/>
</dbReference>
<dbReference type="GO" id="GO:0016301">
    <property type="term" value="F:kinase activity"/>
    <property type="evidence" value="ECO:0007669"/>
    <property type="project" value="UniProtKB-KW"/>
</dbReference>
<dbReference type="PANTHER" id="PTHR43071:SF1">
    <property type="entry name" value="2-AMINO-4-HYDROXY-6-HYDROXYMETHYLDIHYDROPTERIDINE PYROPHOSPHOKINASE"/>
    <property type="match status" value="1"/>
</dbReference>
<proteinExistence type="inferred from homology"/>
<dbReference type="NCBIfam" id="TIGR01498">
    <property type="entry name" value="folK"/>
    <property type="match status" value="1"/>
</dbReference>
<evidence type="ECO:0000256" key="12">
    <source>
        <dbReference type="ARBA" id="ARBA00033413"/>
    </source>
</evidence>
<evidence type="ECO:0000256" key="3">
    <source>
        <dbReference type="ARBA" id="ARBA00013253"/>
    </source>
</evidence>
<dbReference type="EC" id="2.7.6.3" evidence="3"/>
<dbReference type="PANTHER" id="PTHR43071">
    <property type="entry name" value="2-AMINO-4-HYDROXY-6-HYDROXYMETHYLDIHYDROPTERIDINE PYROPHOSPHOKINASE"/>
    <property type="match status" value="1"/>
</dbReference>
<keyword evidence="6" id="KW-0547">Nucleotide-binding</keyword>
<evidence type="ECO:0000256" key="10">
    <source>
        <dbReference type="ARBA" id="ARBA00029409"/>
    </source>
</evidence>
<evidence type="ECO:0000256" key="4">
    <source>
        <dbReference type="ARBA" id="ARBA00016218"/>
    </source>
</evidence>
<name>A0A7J0BKX2_9BACT</name>
<dbReference type="Pfam" id="PF01288">
    <property type="entry name" value="HPPK"/>
    <property type="match status" value="1"/>
</dbReference>
<sequence>MGDTDGNLARAVEAIAALDGVTVKAVSGVYRTEPQEKKEQAWFANQVLCVSCIGAMDPESLLTSLLNIESSMGRCRNSSAPEDRFGPRVIDLDLLLFGDVVMESEKLILPHPRMQQRAFVLVPLREIAPELTFPDGKTLVQALNALQYRLEGDQIWQ</sequence>
<dbReference type="GO" id="GO:0046654">
    <property type="term" value="P:tetrahydrofolate biosynthetic process"/>
    <property type="evidence" value="ECO:0007669"/>
    <property type="project" value="UniProtKB-UniPathway"/>
</dbReference>
<dbReference type="UniPathway" id="UPA00077">
    <property type="reaction ID" value="UER00155"/>
</dbReference>
<reference evidence="14 15" key="1">
    <citation type="submission" date="2020-05" db="EMBL/GenBank/DDBJ databases">
        <title>Draft genome sequence of Desulfovibrio sp. strain HN2T.</title>
        <authorList>
            <person name="Ueno A."/>
            <person name="Tamazawa S."/>
            <person name="Tamamura S."/>
            <person name="Murakami T."/>
            <person name="Kiyama T."/>
            <person name="Inomata H."/>
            <person name="Amano Y."/>
            <person name="Miyakawa K."/>
            <person name="Tamaki H."/>
            <person name="Naganuma T."/>
            <person name="Kaneko K."/>
        </authorList>
    </citation>
    <scope>NUCLEOTIDE SEQUENCE [LARGE SCALE GENOMIC DNA]</scope>
    <source>
        <strain evidence="14 15">HN2</strain>
    </source>
</reference>
<evidence type="ECO:0000256" key="2">
    <source>
        <dbReference type="ARBA" id="ARBA00005810"/>
    </source>
</evidence>
<dbReference type="Proteomes" id="UP000503840">
    <property type="component" value="Unassembled WGS sequence"/>
</dbReference>
<keyword evidence="9" id="KW-0289">Folate biosynthesis</keyword>
<dbReference type="InterPro" id="IPR035907">
    <property type="entry name" value="Hppk_sf"/>
</dbReference>
<dbReference type="InterPro" id="IPR000550">
    <property type="entry name" value="Hppk"/>
</dbReference>
<dbReference type="AlphaFoldDB" id="A0A7J0BKX2"/>
<protein>
    <recommendedName>
        <fullName evidence="4">2-amino-4-hydroxy-6-hydroxymethyldihydropteridine pyrophosphokinase</fullName>
        <ecNumber evidence="3">2.7.6.3</ecNumber>
    </recommendedName>
    <alternativeName>
        <fullName evidence="11">6-hydroxymethyl-7,8-dihydropterin pyrophosphokinase</fullName>
    </alternativeName>
    <alternativeName>
        <fullName evidence="12">7,8-dihydro-6-hydroxymethylpterin-pyrophosphokinase</fullName>
    </alternativeName>
</protein>